<feature type="transmembrane region" description="Helical" evidence="1">
    <location>
        <begin position="26"/>
        <end position="44"/>
    </location>
</feature>
<name>A0A1E8BKU9_BACMY</name>
<feature type="transmembrane region" description="Helical" evidence="1">
    <location>
        <begin position="56"/>
        <end position="76"/>
    </location>
</feature>
<evidence type="ECO:0008006" key="4">
    <source>
        <dbReference type="Google" id="ProtNLM"/>
    </source>
</evidence>
<keyword evidence="1" id="KW-0812">Transmembrane</keyword>
<keyword evidence="1" id="KW-0472">Membrane</keyword>
<protein>
    <recommendedName>
        <fullName evidence="4">Group-specific protein</fullName>
    </recommendedName>
</protein>
<accession>A0A1E8BKU9</accession>
<dbReference type="AlphaFoldDB" id="A0A1E8BKU9"/>
<reference evidence="2 3" key="1">
    <citation type="submission" date="2016-05" db="EMBL/GenBank/DDBJ databases">
        <title>Bacillus thuringiensis and Bacillus weihenstephanensis as novel biocontrol agents of wilt causing Verticillium species.</title>
        <authorList>
            <person name="Hollensteiner J."/>
            <person name="Wemheuer F."/>
            <person name="Harting R."/>
            <person name="Kolarzyk A."/>
            <person name="Diaz-Valerio S."/>
            <person name="Poehlein A."/>
            <person name="Brzuszkiewicz E."/>
            <person name="Nesemann K."/>
            <person name="Braus-Stromeyer S."/>
            <person name="Braus G."/>
            <person name="Daniel R."/>
            <person name="Liesegang H."/>
        </authorList>
    </citation>
    <scope>NUCLEOTIDE SEQUENCE [LARGE SCALE GENOMIC DNA]</scope>
    <source>
        <strain evidence="2 3">GOE11</strain>
    </source>
</reference>
<comment type="caution">
    <text evidence="2">The sequence shown here is derived from an EMBL/GenBank/DDBJ whole genome shotgun (WGS) entry which is preliminary data.</text>
</comment>
<keyword evidence="1" id="KW-1133">Transmembrane helix</keyword>
<organism evidence="2 3">
    <name type="scientific">Bacillus mycoides</name>
    <dbReference type="NCBI Taxonomy" id="1405"/>
    <lineage>
        <taxon>Bacteria</taxon>
        <taxon>Bacillati</taxon>
        <taxon>Bacillota</taxon>
        <taxon>Bacilli</taxon>
        <taxon>Bacillales</taxon>
        <taxon>Bacillaceae</taxon>
        <taxon>Bacillus</taxon>
        <taxon>Bacillus cereus group</taxon>
    </lineage>
</organism>
<proteinExistence type="predicted"/>
<evidence type="ECO:0000313" key="3">
    <source>
        <dbReference type="Proteomes" id="UP000175835"/>
    </source>
</evidence>
<evidence type="ECO:0000256" key="1">
    <source>
        <dbReference type="SAM" id="Phobius"/>
    </source>
</evidence>
<dbReference type="EMBL" id="LXLX01000044">
    <property type="protein sequence ID" value="OFD90164.1"/>
    <property type="molecule type" value="Genomic_DNA"/>
</dbReference>
<dbReference type="Proteomes" id="UP000175835">
    <property type="component" value="Unassembled WGS sequence"/>
</dbReference>
<gene>
    <name evidence="2" type="ORF">BWGOE11_34550</name>
</gene>
<sequence length="77" mass="8930">MIIFFLILSLFGYVILKYSNMSLPIYITYFFSALIIICVSILILKLDVKPEIKYTIFGFSLFVLLHNLVIGAKMLFK</sequence>
<evidence type="ECO:0000313" key="2">
    <source>
        <dbReference type="EMBL" id="OFD90164.1"/>
    </source>
</evidence>